<dbReference type="InterPro" id="IPR055140">
    <property type="entry name" value="Thiolase_C_2"/>
</dbReference>
<dbReference type="GO" id="GO:0003988">
    <property type="term" value="F:acetyl-CoA C-acyltransferase activity"/>
    <property type="evidence" value="ECO:0007669"/>
    <property type="project" value="UniProtKB-ARBA"/>
</dbReference>
<dbReference type="Pfam" id="PF22691">
    <property type="entry name" value="Thiolase_C_1"/>
    <property type="match status" value="1"/>
</dbReference>
<dbReference type="PANTHER" id="PTHR42870:SF1">
    <property type="entry name" value="NON-SPECIFIC LIPID-TRANSFER PROTEIN-LIKE 2"/>
    <property type="match status" value="1"/>
</dbReference>
<evidence type="ECO:0000313" key="3">
    <source>
        <dbReference type="Proteomes" id="UP001409585"/>
    </source>
</evidence>
<proteinExistence type="predicted"/>
<dbReference type="InterPro" id="IPR016039">
    <property type="entry name" value="Thiolase-like"/>
</dbReference>
<evidence type="ECO:0000259" key="1">
    <source>
        <dbReference type="Pfam" id="PF22691"/>
    </source>
</evidence>
<protein>
    <submittedName>
        <fullName evidence="2">Thiolase</fullName>
    </submittedName>
</protein>
<dbReference type="EMBL" id="BAABLX010000029">
    <property type="protein sequence ID" value="GAA4951998.1"/>
    <property type="molecule type" value="Genomic_DNA"/>
</dbReference>
<dbReference type="SUPFAM" id="SSF53901">
    <property type="entry name" value="Thiolase-like"/>
    <property type="match status" value="2"/>
</dbReference>
<dbReference type="NCBIfam" id="NF004811">
    <property type="entry name" value="PRK06158.1"/>
    <property type="match status" value="1"/>
</dbReference>
<dbReference type="PIRSF" id="PIRSF000429">
    <property type="entry name" value="Ac-CoA_Ac_transf"/>
    <property type="match status" value="1"/>
</dbReference>
<dbReference type="Proteomes" id="UP001409585">
    <property type="component" value="Unassembled WGS sequence"/>
</dbReference>
<organism evidence="2 3">
    <name type="scientific">Halioxenophilus aromaticivorans</name>
    <dbReference type="NCBI Taxonomy" id="1306992"/>
    <lineage>
        <taxon>Bacteria</taxon>
        <taxon>Pseudomonadati</taxon>
        <taxon>Pseudomonadota</taxon>
        <taxon>Gammaproteobacteria</taxon>
        <taxon>Alteromonadales</taxon>
        <taxon>Alteromonadaceae</taxon>
        <taxon>Halioxenophilus</taxon>
    </lineage>
</organism>
<dbReference type="RefSeq" id="WP_345425647.1">
    <property type="nucleotide sequence ID" value="NZ_AP031496.1"/>
</dbReference>
<dbReference type="PANTHER" id="PTHR42870">
    <property type="entry name" value="ACETYL-COA C-ACETYLTRANSFERASE"/>
    <property type="match status" value="1"/>
</dbReference>
<feature type="domain" description="Thiolase C-terminal" evidence="1">
    <location>
        <begin position="238"/>
        <end position="380"/>
    </location>
</feature>
<dbReference type="CDD" id="cd00829">
    <property type="entry name" value="SCP-x_thiolase"/>
    <property type="match status" value="1"/>
</dbReference>
<comment type="caution">
    <text evidence="2">The sequence shown here is derived from an EMBL/GenBank/DDBJ whole genome shotgun (WGS) entry which is preliminary data.</text>
</comment>
<evidence type="ECO:0000313" key="2">
    <source>
        <dbReference type="EMBL" id="GAA4951998.1"/>
    </source>
</evidence>
<gene>
    <name evidence="2" type="ORF">GCM10025791_35770</name>
</gene>
<dbReference type="Gene3D" id="3.40.47.10">
    <property type="match status" value="1"/>
</dbReference>
<dbReference type="InterPro" id="IPR002155">
    <property type="entry name" value="Thiolase"/>
</dbReference>
<name>A0AAV3U6J2_9ALTE</name>
<keyword evidence="3" id="KW-1185">Reference proteome</keyword>
<accession>A0AAV3U6J2</accession>
<dbReference type="AlphaFoldDB" id="A0AAV3U6J2"/>
<sequence>METFPRGNTAIVGAATFGMGEAPGYKPLDLAANAAKLALADANLRLADVDGLFVCTGDDALSGLSAAEYLGIRPRFTDNNRTGGSAFVSHAITAAIMLEAGYIDTALILYGSNQRTGAGGLVSMRQASPYEKPYRPMNPLSSYALAAARHIHEYGTRRESLAEVAVAARKWANLNPDAFMYGKGDLSIDDCMNARVISDPLVKTDCCLITDGAAAIVMTRSERAKDLVKQPVFVLGGAAAVWHSNVDQMQDLTVTPAAESGQRAFALSGYKPADMDVVNVYDAFTINTILFLEDLGFCAKGEGGDFVSGGRIAPGGSLAVNTNGGGLSCCHPGMYGLFTIVENCMQLRSQAGRRQVANAKLAVSHANGGTLSSQATLVMGLEETL</sequence>
<reference evidence="3" key="1">
    <citation type="journal article" date="2019" name="Int. J. Syst. Evol. Microbiol.">
        <title>The Global Catalogue of Microorganisms (GCM) 10K type strain sequencing project: providing services to taxonomists for standard genome sequencing and annotation.</title>
        <authorList>
            <consortium name="The Broad Institute Genomics Platform"/>
            <consortium name="The Broad Institute Genome Sequencing Center for Infectious Disease"/>
            <person name="Wu L."/>
            <person name="Ma J."/>
        </authorList>
    </citation>
    <scope>NUCLEOTIDE SEQUENCE [LARGE SCALE GENOMIC DNA]</scope>
    <source>
        <strain evidence="3">JCM 19134</strain>
    </source>
</reference>